<evidence type="ECO:0000256" key="5">
    <source>
        <dbReference type="ARBA" id="ARBA00022975"/>
    </source>
</evidence>
<dbReference type="PIRSF" id="PIRSF000164">
    <property type="entry name" value="DHO_oxidase"/>
    <property type="match status" value="1"/>
</dbReference>
<evidence type="ECO:0000313" key="6">
    <source>
        <dbReference type="EMBL" id="QEG39662.1"/>
    </source>
</evidence>
<dbReference type="AlphaFoldDB" id="A0A5B9QP37"/>
<dbReference type="SUPFAM" id="SSF51395">
    <property type="entry name" value="FMN-linked oxidoreductases"/>
    <property type="match status" value="1"/>
</dbReference>
<name>A0A5B9QP37_9BACT</name>
<protein>
    <submittedName>
        <fullName evidence="6">Dihydroorotate dehydrogenase B (NAD(+)), catalytic subunit</fullName>
        <ecNumber evidence="6">1.3.1.14</ecNumber>
    </submittedName>
</protein>
<dbReference type="GO" id="GO:0044205">
    <property type="term" value="P:'de novo' UMP biosynthetic process"/>
    <property type="evidence" value="ECO:0007669"/>
    <property type="project" value="UniProtKB-UniPathway"/>
</dbReference>
<reference evidence="6 7" key="1">
    <citation type="submission" date="2019-08" db="EMBL/GenBank/DDBJ databases">
        <title>Deep-cultivation of Planctomycetes and their phenomic and genomic characterization uncovers novel biology.</title>
        <authorList>
            <person name="Wiegand S."/>
            <person name="Jogler M."/>
            <person name="Boedeker C."/>
            <person name="Pinto D."/>
            <person name="Vollmers J."/>
            <person name="Rivas-Marin E."/>
            <person name="Kohn T."/>
            <person name="Peeters S.H."/>
            <person name="Heuer A."/>
            <person name="Rast P."/>
            <person name="Oberbeckmann S."/>
            <person name="Bunk B."/>
            <person name="Jeske O."/>
            <person name="Meyerdierks A."/>
            <person name="Storesund J.E."/>
            <person name="Kallscheuer N."/>
            <person name="Luecker S."/>
            <person name="Lage O.M."/>
            <person name="Pohl T."/>
            <person name="Merkel B.J."/>
            <person name="Hornburger P."/>
            <person name="Mueller R.-W."/>
            <person name="Bruemmer F."/>
            <person name="Labrenz M."/>
            <person name="Spormann A.M."/>
            <person name="Op den Camp H."/>
            <person name="Overmann J."/>
            <person name="Amann R."/>
            <person name="Jetten M.S.M."/>
            <person name="Mascher T."/>
            <person name="Medema M.H."/>
            <person name="Devos D.P."/>
            <person name="Kaster A.-K."/>
            <person name="Ovreas L."/>
            <person name="Rohde M."/>
            <person name="Galperin M.Y."/>
            <person name="Jogler C."/>
        </authorList>
    </citation>
    <scope>NUCLEOTIDE SEQUENCE [LARGE SCALE GENOMIC DNA]</scope>
    <source>
        <strain evidence="6 7">UC8</strain>
    </source>
</reference>
<evidence type="ECO:0000256" key="1">
    <source>
        <dbReference type="ARBA" id="ARBA00001917"/>
    </source>
</evidence>
<dbReference type="EC" id="1.3.1.14" evidence="6"/>
<sequence>MSLNLSVCYGGLFLESPIVVGACPITTDDQTRTNLEIAGAGAIVLPSLFEEQVIAWTQKLGQPATDRDLELVARSKRLNVRAACRDADTYLALVNRAGTMQSIPIIASMNGYSHSGWLDFAGELQAAGAAGIEINIHGSTLDYRLSPNQIEDAIVGALAELKQSISVPLFVKLQPAGISIPHLARRSCSGTDGMVLYGRSPVTDICLDSLRLKSTWNLTEPGSACQLLEPLMEVHAACPSMSLAASGGIASTEDVLKVFLAGADVAMVTSELYRSGPSVVRQLLDGLTTYLEHHQFQSLLDLQLHRPLKFDSDEARELYTEALAARVCSNPSKPAYRNVYGDRWGHPTAS</sequence>
<dbReference type="Proteomes" id="UP000325286">
    <property type="component" value="Chromosome"/>
</dbReference>
<keyword evidence="6" id="KW-0560">Oxidoreductase</keyword>
<dbReference type="GO" id="GO:0004589">
    <property type="term" value="F:dihydroorotate dehydrogenase (NAD+) activity"/>
    <property type="evidence" value="ECO:0007669"/>
    <property type="project" value="UniProtKB-EC"/>
</dbReference>
<evidence type="ECO:0000256" key="3">
    <source>
        <dbReference type="ARBA" id="ARBA00022630"/>
    </source>
</evidence>
<dbReference type="Gene3D" id="3.20.20.70">
    <property type="entry name" value="Aldolase class I"/>
    <property type="match status" value="1"/>
</dbReference>
<evidence type="ECO:0000313" key="7">
    <source>
        <dbReference type="Proteomes" id="UP000325286"/>
    </source>
</evidence>
<keyword evidence="3" id="KW-0285">Flavoprotein</keyword>
<gene>
    <name evidence="6" type="primary">pyrDB</name>
    <name evidence="6" type="ORF">UC8_16580</name>
</gene>
<dbReference type="KEGG" id="rul:UC8_16580"/>
<comment type="cofactor">
    <cofactor evidence="1">
        <name>FMN</name>
        <dbReference type="ChEBI" id="CHEBI:58210"/>
    </cofactor>
</comment>
<evidence type="ECO:0000256" key="2">
    <source>
        <dbReference type="ARBA" id="ARBA00004725"/>
    </source>
</evidence>
<keyword evidence="4" id="KW-0288">FMN</keyword>
<accession>A0A5B9QP37</accession>
<comment type="pathway">
    <text evidence="2">Pyrimidine metabolism; UMP biosynthesis via de novo pathway.</text>
</comment>
<evidence type="ECO:0000256" key="4">
    <source>
        <dbReference type="ARBA" id="ARBA00022643"/>
    </source>
</evidence>
<dbReference type="InterPro" id="IPR012135">
    <property type="entry name" value="Dihydroorotate_DH_1_2"/>
</dbReference>
<dbReference type="RefSeq" id="WP_068133293.1">
    <property type="nucleotide sequence ID" value="NZ_CP042914.1"/>
</dbReference>
<proteinExistence type="predicted"/>
<keyword evidence="5" id="KW-0665">Pyrimidine biosynthesis</keyword>
<organism evidence="6 7">
    <name type="scientific">Roseimaritima ulvae</name>
    <dbReference type="NCBI Taxonomy" id="980254"/>
    <lineage>
        <taxon>Bacteria</taxon>
        <taxon>Pseudomonadati</taxon>
        <taxon>Planctomycetota</taxon>
        <taxon>Planctomycetia</taxon>
        <taxon>Pirellulales</taxon>
        <taxon>Pirellulaceae</taxon>
        <taxon>Roseimaritima</taxon>
    </lineage>
</organism>
<dbReference type="UniPathway" id="UPA00070"/>
<dbReference type="EMBL" id="CP042914">
    <property type="protein sequence ID" value="QEG39662.1"/>
    <property type="molecule type" value="Genomic_DNA"/>
</dbReference>
<keyword evidence="7" id="KW-1185">Reference proteome</keyword>
<dbReference type="OrthoDB" id="9794954at2"/>
<dbReference type="InterPro" id="IPR013785">
    <property type="entry name" value="Aldolase_TIM"/>
</dbReference>